<name>A0ABT0XX44_9ACTN</name>
<feature type="transmembrane region" description="Helical" evidence="6">
    <location>
        <begin position="122"/>
        <end position="143"/>
    </location>
</feature>
<dbReference type="InterPro" id="IPR050833">
    <property type="entry name" value="Poly_Biosynth_Transport"/>
</dbReference>
<gene>
    <name evidence="7" type="ORF">LXN57_12410</name>
</gene>
<dbReference type="PANTHER" id="PTHR30250:SF11">
    <property type="entry name" value="O-ANTIGEN TRANSPORTER-RELATED"/>
    <property type="match status" value="1"/>
</dbReference>
<feature type="transmembrane region" description="Helical" evidence="6">
    <location>
        <begin position="363"/>
        <end position="382"/>
    </location>
</feature>
<evidence type="ECO:0000256" key="1">
    <source>
        <dbReference type="ARBA" id="ARBA00004651"/>
    </source>
</evidence>
<dbReference type="Proteomes" id="UP001523216">
    <property type="component" value="Unassembled WGS sequence"/>
</dbReference>
<feature type="transmembrane region" description="Helical" evidence="6">
    <location>
        <begin position="331"/>
        <end position="351"/>
    </location>
</feature>
<keyword evidence="2" id="KW-1003">Cell membrane</keyword>
<comment type="caution">
    <text evidence="7">The sequence shown here is derived from an EMBL/GenBank/DDBJ whole genome shotgun (WGS) entry which is preliminary data.</text>
</comment>
<evidence type="ECO:0000256" key="5">
    <source>
        <dbReference type="ARBA" id="ARBA00023136"/>
    </source>
</evidence>
<keyword evidence="5 6" id="KW-0472">Membrane</keyword>
<dbReference type="RefSeq" id="WP_251798205.1">
    <property type="nucleotide sequence ID" value="NZ_JAMQOL010000015.1"/>
</dbReference>
<dbReference type="PANTHER" id="PTHR30250">
    <property type="entry name" value="PST FAMILY PREDICTED COLANIC ACID TRANSPORTER"/>
    <property type="match status" value="1"/>
</dbReference>
<keyword evidence="7" id="KW-0762">Sugar transport</keyword>
<proteinExistence type="predicted"/>
<keyword evidence="7" id="KW-0813">Transport</keyword>
<evidence type="ECO:0000256" key="3">
    <source>
        <dbReference type="ARBA" id="ARBA00022692"/>
    </source>
</evidence>
<reference evidence="7 8" key="1">
    <citation type="submission" date="2022-06" db="EMBL/GenBank/DDBJ databases">
        <title>Actinoplanes abujensis sp. nov., isolated from Nigerian arid soil.</title>
        <authorList>
            <person name="Ding P."/>
        </authorList>
    </citation>
    <scope>NUCLEOTIDE SEQUENCE [LARGE SCALE GENOMIC DNA]</scope>
    <source>
        <strain evidence="8">TRM88002</strain>
    </source>
</reference>
<evidence type="ECO:0000313" key="7">
    <source>
        <dbReference type="EMBL" id="MCM4078368.1"/>
    </source>
</evidence>
<feature type="transmembrane region" description="Helical" evidence="6">
    <location>
        <begin position="388"/>
        <end position="409"/>
    </location>
</feature>
<dbReference type="EMBL" id="JAMQOL010000015">
    <property type="protein sequence ID" value="MCM4078368.1"/>
    <property type="molecule type" value="Genomic_DNA"/>
</dbReference>
<organism evidence="7 8">
    <name type="scientific">Paractinoplanes hotanensis</name>
    <dbReference type="NCBI Taxonomy" id="2906497"/>
    <lineage>
        <taxon>Bacteria</taxon>
        <taxon>Bacillati</taxon>
        <taxon>Actinomycetota</taxon>
        <taxon>Actinomycetes</taxon>
        <taxon>Micromonosporales</taxon>
        <taxon>Micromonosporaceae</taxon>
        <taxon>Paractinoplanes</taxon>
    </lineage>
</organism>
<feature type="transmembrane region" description="Helical" evidence="6">
    <location>
        <begin position="260"/>
        <end position="282"/>
    </location>
</feature>
<accession>A0ABT0XX44</accession>
<keyword evidence="8" id="KW-1185">Reference proteome</keyword>
<keyword evidence="4 6" id="KW-1133">Transmembrane helix</keyword>
<evidence type="ECO:0000256" key="2">
    <source>
        <dbReference type="ARBA" id="ARBA00022475"/>
    </source>
</evidence>
<feature type="transmembrane region" description="Helical" evidence="6">
    <location>
        <begin position="85"/>
        <end position="110"/>
    </location>
</feature>
<evidence type="ECO:0000256" key="6">
    <source>
        <dbReference type="SAM" id="Phobius"/>
    </source>
</evidence>
<protein>
    <submittedName>
        <fullName evidence="7">Sugar transporter</fullName>
    </submittedName>
</protein>
<evidence type="ECO:0000256" key="4">
    <source>
        <dbReference type="ARBA" id="ARBA00022989"/>
    </source>
</evidence>
<keyword evidence="3 6" id="KW-0812">Transmembrane</keyword>
<feature type="transmembrane region" description="Helical" evidence="6">
    <location>
        <begin position="164"/>
        <end position="185"/>
    </location>
</feature>
<feature type="transmembrane region" description="Helical" evidence="6">
    <location>
        <begin position="12"/>
        <end position="32"/>
    </location>
</feature>
<feature type="transmembrane region" description="Helical" evidence="6">
    <location>
        <begin position="44"/>
        <end position="65"/>
    </location>
</feature>
<evidence type="ECO:0000313" key="8">
    <source>
        <dbReference type="Proteomes" id="UP001523216"/>
    </source>
</evidence>
<feature type="transmembrane region" description="Helical" evidence="6">
    <location>
        <begin position="294"/>
        <end position="319"/>
    </location>
</feature>
<sequence>MLKTVARDSLARNSALIMASTAGAAGLGYLYWLLAARELAQPSIGTATALISIAAVVSMVSNLGLGHMFIQRLPGAGVGEWSRIVSAGLLLGCGATALVSSAAGLVLPALGGHFAFLRDSSGLVALVVTAVALTASTLLDNVFVAHRASHGMLTRNLALAGGKLVTLAVLTWAGYGGASVVLLAWTLPSVAVTAYTVIASLPRLRPGARLGAAGIGAELRHVQGSLGGHHLINLAQAGPTALLPVLVTARLGPEANGHFYVAWMTASMLFMVSPAVASAFYAERTNAAPAGLPRAAAVVLAVTGPPALLLFFAGDWILGLFSPGFAAEGGVLLRILVLAALPDAITNLVVAHWRSLGQFRRCLRLNLLMATTCLTLTWLWLPGTGIEAAGIAWLVGQSVGAVAVAVSSVRRRGAAAA</sequence>
<comment type="subcellular location">
    <subcellularLocation>
        <location evidence="1">Cell membrane</location>
        <topology evidence="1">Multi-pass membrane protein</topology>
    </subcellularLocation>
</comment>